<keyword evidence="26" id="KW-0521">NADP</keyword>
<sequence>MNNSSKDIGDGGIVPPSPLLSLFDRIKECQPEVIQKVFAVKGDITMEGLGLSDEDESRLSAEVNIVFHAAATINFQEPLRVAVNMNMLGTKRAISLAHKMINLQSFVHVSTAYSNCHLPEVYEELYPAPIDPGRLIQLTEWLDDRVLEDLTPRLVAPRPNTYTYTKALAEHLLVNDAAKLPISIVRPSIVCGSWREPLPGWVDNLFAFTGLLVGMGKGVLRSLYIKNGLTVDFIPVDFPVNLMIVTAWNTAAGRYRPGPVPIFCSSTGAQKPLTSDDLALHLQKSVRAFPFSTPIWYPDGSTKSNKFMHQLHVYLVNIIPAHIADTIMWMLRKKPIAVRLCNKMVKAVNALEYFMLRDWVFHNTQTQCLWDTLSPVDKDLYHFDVDALDWDEYIETYQKGCKKYIMKEKIEDVDSARRNMQKMHFLHRIVQLIMMYGVWCLLSCETATTCYSVFLTGASKLLSISPMLAVAEEVGGVEVMDVLDDAGAAEVLEELPIRIDMDRFLVRNVTKDTTTVKRKKSLDDDVDVDVAEDTETTQRSQKISKKNNLLDDDDENEPQTGRTETLCQTFSEILTTDLVWKKVIKSNLDLSHTVLFSKGIADTVMELLEEEVVYFTGDLAKIQVFGRWHNIPRKQATYGDPGLTYKYSGKETPGRAWPPVVKAVRDLVNRVTGYHYNFVLINRYKDGQDKMGEHKDDERELHPDTPIASLSLGQTRDFYFRHQDARPPKKLNIDKVQMPLHHGTLLLMNSPTNRYWYHALPPRASAKGVRVNLTFRKVVPAAASSSSSSSNNKQ</sequence>
<accession>A0AAE1U6P6</accession>
<dbReference type="GO" id="GO:0035336">
    <property type="term" value="P:long-chain fatty-acyl-CoA metabolic process"/>
    <property type="evidence" value="ECO:0007669"/>
    <property type="project" value="TreeGrafter"/>
</dbReference>
<evidence type="ECO:0000256" key="15">
    <source>
        <dbReference type="ARBA" id="ARBA00051010"/>
    </source>
</evidence>
<evidence type="ECO:0000256" key="23">
    <source>
        <dbReference type="ARBA" id="ARBA00052800"/>
    </source>
</evidence>
<dbReference type="EC" id="1.2.1.84" evidence="26"/>
<comment type="similarity">
    <text evidence="4 26">Belongs to the fatty acyl-CoA reductase family.</text>
</comment>
<evidence type="ECO:0000256" key="11">
    <source>
        <dbReference type="ARBA" id="ARBA00023004"/>
    </source>
</evidence>
<dbReference type="Proteomes" id="UP001292094">
    <property type="component" value="Unassembled WGS sequence"/>
</dbReference>
<evidence type="ECO:0000256" key="2">
    <source>
        <dbReference type="ARBA" id="ARBA00004604"/>
    </source>
</evidence>
<dbReference type="FunFam" id="2.60.120.590:FF:000004">
    <property type="entry name" value="DNA oxidative demethylase ALKBH2"/>
    <property type="match status" value="1"/>
</dbReference>
<dbReference type="InterPro" id="IPR005123">
    <property type="entry name" value="Oxoglu/Fe-dep_dioxygenase_dom"/>
</dbReference>
<evidence type="ECO:0000256" key="5">
    <source>
        <dbReference type="ARBA" id="ARBA00022516"/>
    </source>
</evidence>
<dbReference type="SUPFAM" id="SSF51735">
    <property type="entry name" value="NAD(P)-binding Rossmann-fold domains"/>
    <property type="match status" value="1"/>
</dbReference>
<name>A0AAE1U6P6_9EUCA</name>
<dbReference type="GO" id="GO:0005654">
    <property type="term" value="C:nucleoplasm"/>
    <property type="evidence" value="ECO:0007669"/>
    <property type="project" value="UniProtKB-SubCell"/>
</dbReference>
<evidence type="ECO:0000313" key="29">
    <source>
        <dbReference type="EMBL" id="KAK4307954.1"/>
    </source>
</evidence>
<dbReference type="PANTHER" id="PTHR11011">
    <property type="entry name" value="MALE STERILITY PROTEIN 2-RELATED"/>
    <property type="match status" value="1"/>
</dbReference>
<comment type="function">
    <text evidence="26">Catalyzes the reduction of fatty acyl-CoA to fatty alcohols.</text>
</comment>
<evidence type="ECO:0000256" key="21">
    <source>
        <dbReference type="ARBA" id="ARBA00052597"/>
    </source>
</evidence>
<comment type="catalytic activity">
    <reaction evidence="15">
        <text>an N(1)-methyl-2'-deoxyadenosine in single-stranded DNA + 2-oxoglutarate + O2 = a 2'-deoxyadenosine in single-stranded DNA + formaldehyde + succinate + CO2 + H(+)</text>
        <dbReference type="Rhea" id="RHEA:70447"/>
        <dbReference type="Rhea" id="RHEA-COMP:17895"/>
        <dbReference type="Rhea" id="RHEA-COMP:17896"/>
        <dbReference type="ChEBI" id="CHEBI:15378"/>
        <dbReference type="ChEBI" id="CHEBI:15379"/>
        <dbReference type="ChEBI" id="CHEBI:16526"/>
        <dbReference type="ChEBI" id="CHEBI:16810"/>
        <dbReference type="ChEBI" id="CHEBI:16842"/>
        <dbReference type="ChEBI" id="CHEBI:30031"/>
        <dbReference type="ChEBI" id="CHEBI:90615"/>
        <dbReference type="ChEBI" id="CHEBI:139096"/>
    </reaction>
    <physiologicalReaction direction="left-to-right" evidence="15">
        <dbReference type="Rhea" id="RHEA:70448"/>
    </physiologicalReaction>
</comment>
<feature type="domain" description="Fe2OG dioxygenase" evidence="28">
    <location>
        <begin position="675"/>
        <end position="779"/>
    </location>
</feature>
<organism evidence="29 30">
    <name type="scientific">Petrolisthes manimaculis</name>
    <dbReference type="NCBI Taxonomy" id="1843537"/>
    <lineage>
        <taxon>Eukaryota</taxon>
        <taxon>Metazoa</taxon>
        <taxon>Ecdysozoa</taxon>
        <taxon>Arthropoda</taxon>
        <taxon>Crustacea</taxon>
        <taxon>Multicrustacea</taxon>
        <taxon>Malacostraca</taxon>
        <taxon>Eumalacostraca</taxon>
        <taxon>Eucarida</taxon>
        <taxon>Decapoda</taxon>
        <taxon>Pleocyemata</taxon>
        <taxon>Anomura</taxon>
        <taxon>Galatheoidea</taxon>
        <taxon>Porcellanidae</taxon>
        <taxon>Petrolisthes</taxon>
    </lineage>
</organism>
<evidence type="ECO:0000256" key="12">
    <source>
        <dbReference type="ARBA" id="ARBA00023098"/>
    </source>
</evidence>
<comment type="catalytic activity">
    <reaction evidence="16">
        <text>an N(3)-methyl-2'-deoxycytidine in single-stranded DNA + 2-oxoglutarate + O2 = a 2'-deoxycytidine in single-stranded DNA + formaldehyde + succinate + CO2 + H(+)</text>
        <dbReference type="Rhea" id="RHEA:70435"/>
        <dbReference type="Rhea" id="RHEA-COMP:12846"/>
        <dbReference type="Rhea" id="RHEA-COMP:17894"/>
        <dbReference type="ChEBI" id="CHEBI:15378"/>
        <dbReference type="ChEBI" id="CHEBI:15379"/>
        <dbReference type="ChEBI" id="CHEBI:16526"/>
        <dbReference type="ChEBI" id="CHEBI:16810"/>
        <dbReference type="ChEBI" id="CHEBI:16842"/>
        <dbReference type="ChEBI" id="CHEBI:30031"/>
        <dbReference type="ChEBI" id="CHEBI:85452"/>
        <dbReference type="ChEBI" id="CHEBI:139075"/>
    </reaction>
    <physiologicalReaction direction="left-to-right" evidence="16">
        <dbReference type="Rhea" id="RHEA:70436"/>
    </physiologicalReaction>
</comment>
<comment type="catalytic activity">
    <reaction evidence="17">
        <text>a 1,N(6)-etheno-2'-deoxyadenosine in single-stranded DNA + 2-oxoglutarate + O2 + H2O = a 2'-deoxyadenosine in single-stranded DNA + glyoxal + succinate + CO2</text>
        <dbReference type="Rhea" id="RHEA:70459"/>
        <dbReference type="Rhea" id="RHEA-COMP:17896"/>
        <dbReference type="Rhea" id="RHEA-COMP:17904"/>
        <dbReference type="ChEBI" id="CHEBI:15377"/>
        <dbReference type="ChEBI" id="CHEBI:15379"/>
        <dbReference type="ChEBI" id="CHEBI:16526"/>
        <dbReference type="ChEBI" id="CHEBI:16810"/>
        <dbReference type="ChEBI" id="CHEBI:30031"/>
        <dbReference type="ChEBI" id="CHEBI:34779"/>
        <dbReference type="ChEBI" id="CHEBI:90615"/>
        <dbReference type="ChEBI" id="CHEBI:189583"/>
    </reaction>
    <physiologicalReaction direction="left-to-right" evidence="17">
        <dbReference type="Rhea" id="RHEA:70460"/>
    </physiologicalReaction>
</comment>
<comment type="catalytic activity">
    <reaction evidence="19">
        <text>a 3,N(4)-etheno-2'-deoxycytidine in double-stranded DNA + 2-oxoglutarate + O2 + H2O = a 2'-deoxycytidine in double-stranded DNA + glyoxal + succinate + CO2</text>
        <dbReference type="Rhea" id="RHEA:70467"/>
        <dbReference type="Rhea" id="RHEA-COMP:17070"/>
        <dbReference type="Rhea" id="RHEA-COMP:17905"/>
        <dbReference type="ChEBI" id="CHEBI:15377"/>
        <dbReference type="ChEBI" id="CHEBI:15379"/>
        <dbReference type="ChEBI" id="CHEBI:16526"/>
        <dbReference type="ChEBI" id="CHEBI:16810"/>
        <dbReference type="ChEBI" id="CHEBI:30031"/>
        <dbReference type="ChEBI" id="CHEBI:34779"/>
        <dbReference type="ChEBI" id="CHEBI:85452"/>
        <dbReference type="ChEBI" id="CHEBI:189585"/>
    </reaction>
    <physiologicalReaction direction="left-to-right" evidence="19">
        <dbReference type="Rhea" id="RHEA:70468"/>
    </physiologicalReaction>
</comment>
<evidence type="ECO:0000256" key="18">
    <source>
        <dbReference type="ARBA" id="ARBA00051376"/>
    </source>
</evidence>
<evidence type="ECO:0000256" key="9">
    <source>
        <dbReference type="ARBA" id="ARBA00022964"/>
    </source>
</evidence>
<comment type="catalytic activity">
    <reaction evidence="22">
        <text>a 1,N(6)-etheno-2'-deoxyadenosine in double-stranded DNA + 2-oxoglutarate + O2 + H2O = a 2'-deoxyadenosine in double-stranded DNA + glyoxal + succinate + CO2</text>
        <dbReference type="Rhea" id="RHEA:70463"/>
        <dbReference type="Rhea" id="RHEA-COMP:17897"/>
        <dbReference type="Rhea" id="RHEA-COMP:17903"/>
        <dbReference type="ChEBI" id="CHEBI:15377"/>
        <dbReference type="ChEBI" id="CHEBI:15379"/>
        <dbReference type="ChEBI" id="CHEBI:16526"/>
        <dbReference type="ChEBI" id="CHEBI:16810"/>
        <dbReference type="ChEBI" id="CHEBI:30031"/>
        <dbReference type="ChEBI" id="CHEBI:34779"/>
        <dbReference type="ChEBI" id="CHEBI:90615"/>
        <dbReference type="ChEBI" id="CHEBI:189583"/>
    </reaction>
    <physiologicalReaction direction="left-to-right" evidence="22">
        <dbReference type="Rhea" id="RHEA:70464"/>
    </physiologicalReaction>
</comment>
<evidence type="ECO:0000256" key="7">
    <source>
        <dbReference type="ARBA" id="ARBA00022763"/>
    </source>
</evidence>
<evidence type="ECO:0000256" key="13">
    <source>
        <dbReference type="ARBA" id="ARBA00023204"/>
    </source>
</evidence>
<dbReference type="Pfam" id="PF07993">
    <property type="entry name" value="NAD_binding_4"/>
    <property type="match status" value="1"/>
</dbReference>
<evidence type="ECO:0000256" key="1">
    <source>
        <dbReference type="ARBA" id="ARBA00001954"/>
    </source>
</evidence>
<keyword evidence="14" id="KW-0539">Nucleus</keyword>
<keyword evidence="12 26" id="KW-0443">Lipid metabolism</keyword>
<dbReference type="InterPro" id="IPR013120">
    <property type="entry name" value="FAR_NAD-bd"/>
</dbReference>
<comment type="catalytic activity">
    <reaction evidence="23">
        <text>an N(1)-methyl-2'-deoxyadenosine in double-stranded DNA + 2-oxoglutarate + O2 = a 2'-deoxyadenosine in double-stranded DNA + formaldehyde + succinate + CO2 + H(+)</text>
        <dbReference type="Rhea" id="RHEA:70443"/>
        <dbReference type="Rhea" id="RHEA-COMP:14236"/>
        <dbReference type="Rhea" id="RHEA-COMP:17897"/>
        <dbReference type="ChEBI" id="CHEBI:15378"/>
        <dbReference type="ChEBI" id="CHEBI:15379"/>
        <dbReference type="ChEBI" id="CHEBI:16526"/>
        <dbReference type="ChEBI" id="CHEBI:16810"/>
        <dbReference type="ChEBI" id="CHEBI:16842"/>
        <dbReference type="ChEBI" id="CHEBI:30031"/>
        <dbReference type="ChEBI" id="CHEBI:90615"/>
        <dbReference type="ChEBI" id="CHEBI:139096"/>
    </reaction>
    <physiologicalReaction direction="left-to-right" evidence="23">
        <dbReference type="Rhea" id="RHEA:70444"/>
    </physiologicalReaction>
</comment>
<dbReference type="GO" id="GO:0080019">
    <property type="term" value="F:alcohol-forming very long-chain fatty acyl-CoA reductase activity"/>
    <property type="evidence" value="ECO:0007669"/>
    <property type="project" value="InterPro"/>
</dbReference>
<keyword evidence="8" id="KW-0460">Magnesium</keyword>
<dbReference type="SUPFAM" id="SSF51197">
    <property type="entry name" value="Clavaminate synthase-like"/>
    <property type="match status" value="1"/>
</dbReference>
<comment type="catalytic activity">
    <reaction evidence="20">
        <text>a 1,N(2)-etheno-2'-deoxyguanosine in double-stranded DNA + 2-oxoglutarate + O2 + H2O = a 2'-deoxyguanosine in double-stranded DNA + glyoxal + succinate + CO2</text>
        <dbReference type="Rhea" id="RHEA:70487"/>
        <dbReference type="Rhea" id="RHEA-COMP:17910"/>
        <dbReference type="Rhea" id="RHEA-COMP:17912"/>
        <dbReference type="ChEBI" id="CHEBI:15377"/>
        <dbReference type="ChEBI" id="CHEBI:15379"/>
        <dbReference type="ChEBI" id="CHEBI:16526"/>
        <dbReference type="ChEBI" id="CHEBI:16810"/>
        <dbReference type="ChEBI" id="CHEBI:30031"/>
        <dbReference type="ChEBI" id="CHEBI:34779"/>
        <dbReference type="ChEBI" id="CHEBI:85445"/>
        <dbReference type="ChEBI" id="CHEBI:189586"/>
    </reaction>
    <physiologicalReaction direction="left-to-right" evidence="20">
        <dbReference type="Rhea" id="RHEA:70488"/>
    </physiologicalReaction>
</comment>
<dbReference type="GO" id="GO:0102965">
    <property type="term" value="F:alcohol-forming long-chain fatty acyl-CoA reductase activity"/>
    <property type="evidence" value="ECO:0007669"/>
    <property type="project" value="UniProtKB-EC"/>
</dbReference>
<dbReference type="CDD" id="cd09071">
    <property type="entry name" value="FAR_C"/>
    <property type="match status" value="1"/>
</dbReference>
<reference evidence="29" key="1">
    <citation type="submission" date="2023-11" db="EMBL/GenBank/DDBJ databases">
        <title>Genome assemblies of two species of porcelain crab, Petrolisthes cinctipes and Petrolisthes manimaculis (Anomura: Porcellanidae).</title>
        <authorList>
            <person name="Angst P."/>
        </authorList>
    </citation>
    <scope>NUCLEOTIDE SEQUENCE</scope>
    <source>
        <strain evidence="29">PB745_02</strain>
        <tissue evidence="29">Gill</tissue>
    </source>
</reference>
<dbReference type="InterPro" id="IPR026055">
    <property type="entry name" value="FAR"/>
</dbReference>
<dbReference type="Gene3D" id="3.40.50.720">
    <property type="entry name" value="NAD(P)-binding Rossmann-like Domain"/>
    <property type="match status" value="1"/>
</dbReference>
<evidence type="ECO:0000256" key="8">
    <source>
        <dbReference type="ARBA" id="ARBA00022842"/>
    </source>
</evidence>
<dbReference type="GO" id="GO:0051747">
    <property type="term" value="F:cytosine C-5 DNA demethylase activity"/>
    <property type="evidence" value="ECO:0007669"/>
    <property type="project" value="UniProtKB-ARBA"/>
</dbReference>
<dbReference type="Pfam" id="PF03015">
    <property type="entry name" value="Sterile"/>
    <property type="match status" value="1"/>
</dbReference>
<dbReference type="GO" id="GO:0005730">
    <property type="term" value="C:nucleolus"/>
    <property type="evidence" value="ECO:0007669"/>
    <property type="project" value="UniProtKB-SubCell"/>
</dbReference>
<keyword evidence="13" id="KW-0234">DNA repair</keyword>
<dbReference type="Pfam" id="PF13532">
    <property type="entry name" value="2OG-FeII_Oxy_2"/>
    <property type="match status" value="1"/>
</dbReference>
<protein>
    <recommendedName>
        <fullName evidence="26">Fatty acyl-CoA reductase</fullName>
        <ecNumber evidence="26">1.2.1.84</ecNumber>
    </recommendedName>
</protein>
<dbReference type="CDD" id="cd05236">
    <property type="entry name" value="FAR-N_SDR_e"/>
    <property type="match status" value="1"/>
</dbReference>
<evidence type="ECO:0000256" key="14">
    <source>
        <dbReference type="ARBA" id="ARBA00023242"/>
    </source>
</evidence>
<dbReference type="PANTHER" id="PTHR11011:SF116">
    <property type="entry name" value="FATTY ACYL-COA REDUCTASE CG5065-RELATED"/>
    <property type="match status" value="1"/>
</dbReference>
<evidence type="ECO:0000256" key="4">
    <source>
        <dbReference type="ARBA" id="ARBA00005928"/>
    </source>
</evidence>
<comment type="cofactor">
    <cofactor evidence="1">
        <name>Fe(2+)</name>
        <dbReference type="ChEBI" id="CHEBI:29033"/>
    </cofactor>
</comment>
<dbReference type="AlphaFoldDB" id="A0AAE1U6P6"/>
<keyword evidence="11" id="KW-0408">Iron</keyword>
<keyword evidence="9" id="KW-0223">Dioxygenase</keyword>
<evidence type="ECO:0000256" key="10">
    <source>
        <dbReference type="ARBA" id="ARBA00023002"/>
    </source>
</evidence>
<dbReference type="GO" id="GO:0005777">
    <property type="term" value="C:peroxisome"/>
    <property type="evidence" value="ECO:0007669"/>
    <property type="project" value="TreeGrafter"/>
</dbReference>
<comment type="catalytic activity">
    <reaction evidence="24">
        <text>a methylated nucleobase within DNA + 2-oxoglutarate + O2 = a nucleobase within DNA + formaldehyde + succinate + CO2</text>
        <dbReference type="Rhea" id="RHEA:30299"/>
        <dbReference type="Rhea" id="RHEA-COMP:12192"/>
        <dbReference type="Rhea" id="RHEA-COMP:12193"/>
        <dbReference type="ChEBI" id="CHEBI:15379"/>
        <dbReference type="ChEBI" id="CHEBI:16526"/>
        <dbReference type="ChEBI" id="CHEBI:16810"/>
        <dbReference type="ChEBI" id="CHEBI:16842"/>
        <dbReference type="ChEBI" id="CHEBI:30031"/>
        <dbReference type="ChEBI" id="CHEBI:32875"/>
        <dbReference type="ChEBI" id="CHEBI:64428"/>
        <dbReference type="EC" id="1.14.11.33"/>
    </reaction>
    <physiologicalReaction direction="left-to-right" evidence="24">
        <dbReference type="Rhea" id="RHEA:30300"/>
    </physiologicalReaction>
</comment>
<keyword evidence="7" id="KW-0227">DNA damage</keyword>
<keyword evidence="30" id="KW-1185">Reference proteome</keyword>
<comment type="catalytic activity">
    <reaction evidence="26">
        <text>a long-chain fatty acyl-CoA + 2 NADPH + 2 H(+) = a long-chain primary fatty alcohol + 2 NADP(+) + CoA</text>
        <dbReference type="Rhea" id="RHEA:52716"/>
        <dbReference type="ChEBI" id="CHEBI:15378"/>
        <dbReference type="ChEBI" id="CHEBI:57287"/>
        <dbReference type="ChEBI" id="CHEBI:57783"/>
        <dbReference type="ChEBI" id="CHEBI:58349"/>
        <dbReference type="ChEBI" id="CHEBI:77396"/>
        <dbReference type="ChEBI" id="CHEBI:83139"/>
        <dbReference type="EC" id="1.2.1.84"/>
    </reaction>
</comment>
<comment type="caution">
    <text evidence="29">The sequence shown here is derived from an EMBL/GenBank/DDBJ whole genome shotgun (WGS) entry which is preliminary data.</text>
</comment>
<comment type="catalytic activity">
    <reaction evidence="21">
        <text>a 3,N(4)-etheno-2'-deoxycytidine in single-stranded DNA + 2-oxoglutarate + O2 + H2O = a 2'-deoxycytidine in single-stranded DNA + glyoxal + succinate + CO2</text>
        <dbReference type="Rhea" id="RHEA:70471"/>
        <dbReference type="Rhea" id="RHEA-COMP:12846"/>
        <dbReference type="Rhea" id="RHEA-COMP:17906"/>
        <dbReference type="ChEBI" id="CHEBI:15377"/>
        <dbReference type="ChEBI" id="CHEBI:15379"/>
        <dbReference type="ChEBI" id="CHEBI:16526"/>
        <dbReference type="ChEBI" id="CHEBI:16810"/>
        <dbReference type="ChEBI" id="CHEBI:30031"/>
        <dbReference type="ChEBI" id="CHEBI:34779"/>
        <dbReference type="ChEBI" id="CHEBI:85452"/>
        <dbReference type="ChEBI" id="CHEBI:189585"/>
    </reaction>
    <physiologicalReaction direction="left-to-right" evidence="21">
        <dbReference type="Rhea" id="RHEA:70472"/>
    </physiologicalReaction>
</comment>
<evidence type="ECO:0000256" key="20">
    <source>
        <dbReference type="ARBA" id="ARBA00051755"/>
    </source>
</evidence>
<evidence type="ECO:0000256" key="25">
    <source>
        <dbReference type="ARBA" id="ARBA00062909"/>
    </source>
</evidence>
<dbReference type="InterPro" id="IPR037151">
    <property type="entry name" value="AlkB-like_sf"/>
</dbReference>
<comment type="catalytic activity">
    <reaction evidence="18">
        <text>an N(3)-methyl-2'-deoxycytidine in double-stranded DNA + 2-oxoglutarate + O2 = a 2'-deoxycytidine in double-stranded DNA + formaldehyde + succinate + CO2 + H(+)</text>
        <dbReference type="Rhea" id="RHEA:70439"/>
        <dbReference type="Rhea" id="RHEA-COMP:14237"/>
        <dbReference type="Rhea" id="RHEA-COMP:17070"/>
        <dbReference type="ChEBI" id="CHEBI:15378"/>
        <dbReference type="ChEBI" id="CHEBI:15379"/>
        <dbReference type="ChEBI" id="CHEBI:16526"/>
        <dbReference type="ChEBI" id="CHEBI:16810"/>
        <dbReference type="ChEBI" id="CHEBI:16842"/>
        <dbReference type="ChEBI" id="CHEBI:30031"/>
        <dbReference type="ChEBI" id="CHEBI:85452"/>
        <dbReference type="ChEBI" id="CHEBI:139075"/>
    </reaction>
    <physiologicalReaction direction="left-to-right" evidence="18">
        <dbReference type="Rhea" id="RHEA:70440"/>
    </physiologicalReaction>
</comment>
<evidence type="ECO:0000256" key="24">
    <source>
        <dbReference type="ARBA" id="ARBA00053025"/>
    </source>
</evidence>
<evidence type="ECO:0000256" key="16">
    <source>
        <dbReference type="ARBA" id="ARBA00051165"/>
    </source>
</evidence>
<comment type="subcellular location">
    <subcellularLocation>
        <location evidence="2">Nucleus</location>
        <location evidence="2">Nucleolus</location>
    </subcellularLocation>
    <subcellularLocation>
        <location evidence="3">Nucleus</location>
        <location evidence="3">Nucleoplasm</location>
    </subcellularLocation>
</comment>
<keyword evidence="6" id="KW-0479">Metal-binding</keyword>
<evidence type="ECO:0000256" key="3">
    <source>
        <dbReference type="ARBA" id="ARBA00004642"/>
    </source>
</evidence>
<dbReference type="GO" id="GO:0046872">
    <property type="term" value="F:metal ion binding"/>
    <property type="evidence" value="ECO:0007669"/>
    <property type="project" value="UniProtKB-KW"/>
</dbReference>
<keyword evidence="5 26" id="KW-0444">Lipid biosynthesis</keyword>
<evidence type="ECO:0000259" key="28">
    <source>
        <dbReference type="PROSITE" id="PS51471"/>
    </source>
</evidence>
<dbReference type="GO" id="GO:0035516">
    <property type="term" value="F:broad specificity oxidative DNA demethylase activity"/>
    <property type="evidence" value="ECO:0007669"/>
    <property type="project" value="UniProtKB-EC"/>
</dbReference>
<evidence type="ECO:0000256" key="17">
    <source>
        <dbReference type="ARBA" id="ARBA00051189"/>
    </source>
</evidence>
<evidence type="ECO:0000256" key="22">
    <source>
        <dbReference type="ARBA" id="ARBA00052627"/>
    </source>
</evidence>
<dbReference type="GO" id="GO:0006307">
    <property type="term" value="P:DNA alkylation repair"/>
    <property type="evidence" value="ECO:0007669"/>
    <property type="project" value="UniProtKB-ARBA"/>
</dbReference>
<evidence type="ECO:0000256" key="26">
    <source>
        <dbReference type="RuleBase" id="RU363097"/>
    </source>
</evidence>
<dbReference type="Gene3D" id="2.60.120.590">
    <property type="entry name" value="Alpha-ketoglutarate-dependent dioxygenase AlkB-like"/>
    <property type="match status" value="1"/>
</dbReference>
<dbReference type="PROSITE" id="PS51471">
    <property type="entry name" value="FE2OG_OXY"/>
    <property type="match status" value="1"/>
</dbReference>
<feature type="region of interest" description="Disordered" evidence="27">
    <location>
        <begin position="533"/>
        <end position="563"/>
    </location>
</feature>
<dbReference type="InterPro" id="IPR036291">
    <property type="entry name" value="NAD(P)-bd_dom_sf"/>
</dbReference>
<keyword evidence="10 26" id="KW-0560">Oxidoreductase</keyword>
<evidence type="ECO:0000313" key="30">
    <source>
        <dbReference type="Proteomes" id="UP001292094"/>
    </source>
</evidence>
<dbReference type="InterPro" id="IPR027450">
    <property type="entry name" value="AlkB-like"/>
</dbReference>
<gene>
    <name evidence="29" type="ORF">Pmani_020314</name>
</gene>
<proteinExistence type="inferred from homology"/>
<evidence type="ECO:0000256" key="27">
    <source>
        <dbReference type="SAM" id="MobiDB-lite"/>
    </source>
</evidence>
<dbReference type="InterPro" id="IPR033640">
    <property type="entry name" value="FAR_C"/>
</dbReference>
<evidence type="ECO:0000256" key="6">
    <source>
        <dbReference type="ARBA" id="ARBA00022723"/>
    </source>
</evidence>
<dbReference type="EMBL" id="JAWZYT010001946">
    <property type="protein sequence ID" value="KAK4307954.1"/>
    <property type="molecule type" value="Genomic_DNA"/>
</dbReference>
<evidence type="ECO:0000256" key="19">
    <source>
        <dbReference type="ARBA" id="ARBA00051434"/>
    </source>
</evidence>
<comment type="subunit">
    <text evidence="25">Interacts with PCNA homotrimer; this interaction is enhanced during the S-phase of the cell cycle. Interacts with nucleolar proteins NCL, UBTF and NPM1. Interacts with XRCC5-XRCC6 heterodimer.</text>
</comment>